<accession>A0AA88NYD2</accession>
<dbReference type="Proteomes" id="UP001187415">
    <property type="component" value="Unassembled WGS sequence"/>
</dbReference>
<reference evidence="2" key="1">
    <citation type="submission" date="2023-07" db="EMBL/GenBank/DDBJ databases">
        <title>Chromosome-level Genome Assembly of Striped Snakehead (Channa striata).</title>
        <authorList>
            <person name="Liu H."/>
        </authorList>
    </citation>
    <scope>NUCLEOTIDE SEQUENCE</scope>
    <source>
        <strain evidence="2">Gz</strain>
        <tissue evidence="2">Muscle</tissue>
    </source>
</reference>
<sequence>MAATSTYRRNGPKRRKRRFQGDGDWTVTEPHVDGTGSATVCYELNNERRVCVLRPSIKLFLADPLNLCPVGCEVDCRCRVLWGFGRAFEDRTSGTITTHDSVTTALHCGENKTVCPLP</sequence>
<gene>
    <name evidence="2" type="ORF">Q5P01_001171</name>
</gene>
<feature type="region of interest" description="Disordered" evidence="1">
    <location>
        <begin position="1"/>
        <end position="30"/>
    </location>
</feature>
<keyword evidence="3" id="KW-1185">Reference proteome</keyword>
<comment type="caution">
    <text evidence="2">The sequence shown here is derived from an EMBL/GenBank/DDBJ whole genome shotgun (WGS) entry which is preliminary data.</text>
</comment>
<organism evidence="2 3">
    <name type="scientific">Channa striata</name>
    <name type="common">Snakehead murrel</name>
    <name type="synonym">Ophicephalus striatus</name>
    <dbReference type="NCBI Taxonomy" id="64152"/>
    <lineage>
        <taxon>Eukaryota</taxon>
        <taxon>Metazoa</taxon>
        <taxon>Chordata</taxon>
        <taxon>Craniata</taxon>
        <taxon>Vertebrata</taxon>
        <taxon>Euteleostomi</taxon>
        <taxon>Actinopterygii</taxon>
        <taxon>Neopterygii</taxon>
        <taxon>Teleostei</taxon>
        <taxon>Neoteleostei</taxon>
        <taxon>Acanthomorphata</taxon>
        <taxon>Anabantaria</taxon>
        <taxon>Anabantiformes</taxon>
        <taxon>Channoidei</taxon>
        <taxon>Channidae</taxon>
        <taxon>Channa</taxon>
    </lineage>
</organism>
<dbReference type="EMBL" id="JAUPFM010000001">
    <property type="protein sequence ID" value="KAK2861638.1"/>
    <property type="molecule type" value="Genomic_DNA"/>
</dbReference>
<protein>
    <submittedName>
        <fullName evidence="2">Uncharacterized protein</fullName>
    </submittedName>
</protein>
<proteinExistence type="predicted"/>
<evidence type="ECO:0000313" key="2">
    <source>
        <dbReference type="EMBL" id="KAK2861638.1"/>
    </source>
</evidence>
<dbReference type="AlphaFoldDB" id="A0AA88NYD2"/>
<evidence type="ECO:0000256" key="1">
    <source>
        <dbReference type="SAM" id="MobiDB-lite"/>
    </source>
</evidence>
<name>A0AA88NYD2_CHASR</name>
<evidence type="ECO:0000313" key="3">
    <source>
        <dbReference type="Proteomes" id="UP001187415"/>
    </source>
</evidence>